<gene>
    <name evidence="3" type="ORF">SEMRO_2878_G339190.1</name>
</gene>
<organism evidence="3 4">
    <name type="scientific">Seminavis robusta</name>
    <dbReference type="NCBI Taxonomy" id="568900"/>
    <lineage>
        <taxon>Eukaryota</taxon>
        <taxon>Sar</taxon>
        <taxon>Stramenopiles</taxon>
        <taxon>Ochrophyta</taxon>
        <taxon>Bacillariophyta</taxon>
        <taxon>Bacillariophyceae</taxon>
        <taxon>Bacillariophycidae</taxon>
        <taxon>Naviculales</taxon>
        <taxon>Naviculaceae</taxon>
        <taxon>Seminavis</taxon>
    </lineage>
</organism>
<feature type="transmembrane region" description="Helical" evidence="1">
    <location>
        <begin position="332"/>
        <end position="354"/>
    </location>
</feature>
<evidence type="ECO:0000256" key="1">
    <source>
        <dbReference type="SAM" id="Phobius"/>
    </source>
</evidence>
<dbReference type="AlphaFoldDB" id="A0A9N8I0T5"/>
<accession>A0A9N8I0T5</accession>
<feature type="chain" id="PRO_5040449780" evidence="2">
    <location>
        <begin position="26"/>
        <end position="355"/>
    </location>
</feature>
<name>A0A9N8I0T5_9STRA</name>
<evidence type="ECO:0000313" key="3">
    <source>
        <dbReference type="EMBL" id="CAB9530428.1"/>
    </source>
</evidence>
<keyword evidence="1" id="KW-1133">Transmembrane helix</keyword>
<proteinExistence type="predicted"/>
<feature type="signal peptide" evidence="2">
    <location>
        <begin position="1"/>
        <end position="25"/>
    </location>
</feature>
<dbReference type="Proteomes" id="UP001153069">
    <property type="component" value="Unassembled WGS sequence"/>
</dbReference>
<comment type="caution">
    <text evidence="3">The sequence shown here is derived from an EMBL/GenBank/DDBJ whole genome shotgun (WGS) entry which is preliminary data.</text>
</comment>
<keyword evidence="1" id="KW-0812">Transmembrane</keyword>
<dbReference type="EMBL" id="CAICTM010002876">
    <property type="protein sequence ID" value="CAB9530428.1"/>
    <property type="molecule type" value="Genomic_DNA"/>
</dbReference>
<keyword evidence="1" id="KW-0472">Membrane</keyword>
<keyword evidence="2" id="KW-0732">Signal</keyword>
<reference evidence="3" key="1">
    <citation type="submission" date="2020-06" db="EMBL/GenBank/DDBJ databases">
        <authorList>
            <consortium name="Plant Systems Biology data submission"/>
        </authorList>
    </citation>
    <scope>NUCLEOTIDE SEQUENCE</scope>
    <source>
        <strain evidence="3">D6</strain>
    </source>
</reference>
<sequence>MPSYRMIPTFFLLGVALLKPEFAAANDACTDSISVNVGSLPFATAADLTGMTPDFANPTDNLRNFTCGISPEGVGIWYHIVVGSNDTSALLEATISDAPGTDTKFNVALFEGTSCDDMECLLAREYQLENQRTEPRLTWFAQQGMSYYLHVAGINANEVGPFNLDIVDVTTATPSDNDSCSAPEELVLGAEATTVNTLAAWPHGLENDFCSLHAYSRGHFYQVTTAGGEGVQVTLEGETLPDDVRLEIAVLEEGCDTCVAFSEFLTVDDLPHSIEFAATPGTPYVIVVSGERFSDVGIVQIKVDELESVSSTAGKLEGAFDRAIEATTGSGAVGTTFATAFGMTSMMVLFSAMLI</sequence>
<evidence type="ECO:0000313" key="4">
    <source>
        <dbReference type="Proteomes" id="UP001153069"/>
    </source>
</evidence>
<keyword evidence="4" id="KW-1185">Reference proteome</keyword>
<protein>
    <submittedName>
        <fullName evidence="3">Uncharacterized protein</fullName>
    </submittedName>
</protein>
<evidence type="ECO:0000256" key="2">
    <source>
        <dbReference type="SAM" id="SignalP"/>
    </source>
</evidence>